<evidence type="ECO:0000259" key="2">
    <source>
        <dbReference type="Pfam" id="PF13568"/>
    </source>
</evidence>
<feature type="chain" id="PRO_5047327621" description="Outer membrane protein beta-barrel domain-containing protein" evidence="1">
    <location>
        <begin position="23"/>
        <end position="206"/>
    </location>
</feature>
<organism evidence="3 4">
    <name type="scientific">Porphyromonas canoris</name>
    <dbReference type="NCBI Taxonomy" id="36875"/>
    <lineage>
        <taxon>Bacteria</taxon>
        <taxon>Pseudomonadati</taxon>
        <taxon>Bacteroidota</taxon>
        <taxon>Bacteroidia</taxon>
        <taxon>Bacteroidales</taxon>
        <taxon>Porphyromonadaceae</taxon>
        <taxon>Porphyromonas</taxon>
    </lineage>
</organism>
<comment type="caution">
    <text evidence="3">The sequence shown here is derived from an EMBL/GenBank/DDBJ whole genome shotgun (WGS) entry which is preliminary data.</text>
</comment>
<evidence type="ECO:0000256" key="1">
    <source>
        <dbReference type="SAM" id="SignalP"/>
    </source>
</evidence>
<accession>A0ABR4XLD3</accession>
<name>A0ABR4XLD3_9PORP</name>
<protein>
    <recommendedName>
        <fullName evidence="2">Outer membrane protein beta-barrel domain-containing protein</fullName>
    </recommendedName>
</protein>
<sequence>MKKRLLTLVALLAFALPVAASAQIDIFVKAGANFSQFPNKPLDIKAQDILSAHAGLGVEVGVPFLPLYADAALLYSRKGANIFDKSKDATEKIREDLLIIPLNAKVKLDFFENFGVILFAGPNFAYSISNNFDQLKTQSFNEVKFNKASFGFQAGMGIELFEKLQITAQYEAPFKSNYQYTGTSALIENFYNNKNKTITISAAYLF</sequence>
<reference evidence="3 4" key="1">
    <citation type="submission" date="2014-08" db="EMBL/GenBank/DDBJ databases">
        <title>Porphyromonas canoris strain:OH2762 Genome sequencing.</title>
        <authorList>
            <person name="Wallis C."/>
            <person name="Deusch O."/>
            <person name="O'Flynn C."/>
            <person name="Davis I."/>
            <person name="Jospin G."/>
            <person name="Darling A.E."/>
            <person name="Coil D.A."/>
            <person name="Alexiev A."/>
            <person name="Horsfall A."/>
            <person name="Kirkwood N."/>
            <person name="Harris S."/>
            <person name="Eisen J.A."/>
        </authorList>
    </citation>
    <scope>NUCLEOTIDE SEQUENCE [LARGE SCALE GENOMIC DNA]</scope>
    <source>
        <strain evidence="4">COT-108 OH2762</strain>
    </source>
</reference>
<dbReference type="EMBL" id="JQZV01000008">
    <property type="protein sequence ID" value="KGN92694.1"/>
    <property type="molecule type" value="Genomic_DNA"/>
</dbReference>
<keyword evidence="1" id="KW-0732">Signal</keyword>
<feature type="signal peptide" evidence="1">
    <location>
        <begin position="1"/>
        <end position="22"/>
    </location>
</feature>
<evidence type="ECO:0000313" key="4">
    <source>
        <dbReference type="Proteomes" id="UP000030101"/>
    </source>
</evidence>
<dbReference type="InterPro" id="IPR011250">
    <property type="entry name" value="OMP/PagP_B-barrel"/>
</dbReference>
<dbReference type="RefSeq" id="WP_036789995.1">
    <property type="nucleotide sequence ID" value="NZ_JQZV01000008.1"/>
</dbReference>
<dbReference type="InterPro" id="IPR025665">
    <property type="entry name" value="Beta-barrel_OMP_2"/>
</dbReference>
<dbReference type="Proteomes" id="UP000030101">
    <property type="component" value="Unassembled WGS sequence"/>
</dbReference>
<keyword evidence="4" id="KW-1185">Reference proteome</keyword>
<feature type="domain" description="Outer membrane protein beta-barrel" evidence="2">
    <location>
        <begin position="24"/>
        <end position="176"/>
    </location>
</feature>
<gene>
    <name evidence="3" type="ORF">HQ43_04170</name>
</gene>
<dbReference type="Pfam" id="PF13568">
    <property type="entry name" value="OMP_b-brl_2"/>
    <property type="match status" value="1"/>
</dbReference>
<proteinExistence type="predicted"/>
<evidence type="ECO:0000313" key="3">
    <source>
        <dbReference type="EMBL" id="KGN92694.1"/>
    </source>
</evidence>
<dbReference type="SUPFAM" id="SSF56925">
    <property type="entry name" value="OMPA-like"/>
    <property type="match status" value="1"/>
</dbReference>